<comment type="caution">
    <text evidence="4">The sequence shown here is derived from an EMBL/GenBank/DDBJ whole genome shotgun (WGS) entry which is preliminary data.</text>
</comment>
<keyword evidence="1" id="KW-0472">Membrane</keyword>
<dbReference type="Pfam" id="PF19040">
    <property type="entry name" value="SGNH"/>
    <property type="match status" value="1"/>
</dbReference>
<reference evidence="4 5" key="1">
    <citation type="submission" date="2020-01" db="EMBL/GenBank/DDBJ databases">
        <authorList>
            <person name="Chen S."/>
        </authorList>
    </citation>
    <scope>NUCLEOTIDE SEQUENCE [LARGE SCALE GENOMIC DNA]</scope>
    <source>
        <strain evidence="4 5">GS-10</strain>
    </source>
</reference>
<evidence type="ECO:0000313" key="4">
    <source>
        <dbReference type="EMBL" id="MYM55472.1"/>
    </source>
</evidence>
<dbReference type="GO" id="GO:0016020">
    <property type="term" value="C:membrane"/>
    <property type="evidence" value="ECO:0007669"/>
    <property type="project" value="TreeGrafter"/>
</dbReference>
<dbReference type="EMBL" id="WWEN01000003">
    <property type="protein sequence ID" value="MYM55472.1"/>
    <property type="molecule type" value="Genomic_DNA"/>
</dbReference>
<sequence>MVPNGYRPEIDGLRAIAVLAVVFYHFGVPGIAGGFVGVDIFFVISGFLIGGLLWSEQDRTGRISLRHFYLRRFKRLAPAFFVMALVVSAVSWKVLLPFEFREFGKSLIAATVYLSNVQFYREAGYFDAAAEEKPLLHTWSLAVEEQFYLFLPLLMLLVGMMGRRGLRALPLLLQGIFLLSLFSCVLLTLSNHTATFFLFPFRAWELLAGVLLAIWGYQTRSDWTLHPALSYAGMVLLIGSVLFVQSGPTFPGVWATVPTLGTVLILLNGRQDNWINRALRSGPMVFFGLISYSLYLWHWPVAVFSKYVLEIFSGPMLEAGLIALSILLAMLSWRFVERPTRHARWLGLPATLAGVGGVSVLTLAIGAAAFLRDGFPDRFPADIRAHIDASGDFLQDWSRCETAESGPLAGVETCAIGPEGAPEVLFWGDSHLRALMDGIGAQAMQSGTPGMIIWHAGCPPVFAVQKRESYATPAMDAECSADNDRIRRALPGLGVRDVVLIGRWSYYAEGVGVGRDVPNKITLLPEGQPQPGILRDLLQQTVHEIGAYAQVHILRQIPEIERYDSRRTARRLAHGLGQDVKETYSIPLSEVAERQASSDPMLRDIARAENATLLDPRPYLCDAENCSIWSGGKVVYFDNNHLTNAGAALVAPLFGPVLTGGAE</sequence>
<dbReference type="GO" id="GO:0016747">
    <property type="term" value="F:acyltransferase activity, transferring groups other than amino-acyl groups"/>
    <property type="evidence" value="ECO:0007669"/>
    <property type="project" value="InterPro"/>
</dbReference>
<accession>A0A6L8LPA8</accession>
<feature type="transmembrane region" description="Helical" evidence="1">
    <location>
        <begin position="228"/>
        <end position="246"/>
    </location>
</feature>
<evidence type="ECO:0000256" key="1">
    <source>
        <dbReference type="SAM" id="Phobius"/>
    </source>
</evidence>
<gene>
    <name evidence="4" type="ORF">GR167_09150</name>
</gene>
<proteinExistence type="predicted"/>
<evidence type="ECO:0000259" key="3">
    <source>
        <dbReference type="Pfam" id="PF19040"/>
    </source>
</evidence>
<keyword evidence="4" id="KW-0012">Acyltransferase</keyword>
<dbReference type="PANTHER" id="PTHR23028">
    <property type="entry name" value="ACETYLTRANSFERASE"/>
    <property type="match status" value="1"/>
</dbReference>
<dbReference type="Pfam" id="PF01757">
    <property type="entry name" value="Acyl_transf_3"/>
    <property type="match status" value="1"/>
</dbReference>
<dbReference type="InterPro" id="IPR002656">
    <property type="entry name" value="Acyl_transf_3_dom"/>
</dbReference>
<feature type="transmembrane region" description="Helical" evidence="1">
    <location>
        <begin position="281"/>
        <end position="299"/>
    </location>
</feature>
<feature type="transmembrane region" description="Helical" evidence="1">
    <location>
        <begin position="146"/>
        <end position="162"/>
    </location>
</feature>
<feature type="domain" description="Acyltransferase 3" evidence="2">
    <location>
        <begin position="8"/>
        <end position="332"/>
    </location>
</feature>
<evidence type="ECO:0000259" key="2">
    <source>
        <dbReference type="Pfam" id="PF01757"/>
    </source>
</evidence>
<dbReference type="GO" id="GO:0009103">
    <property type="term" value="P:lipopolysaccharide biosynthetic process"/>
    <property type="evidence" value="ECO:0007669"/>
    <property type="project" value="TreeGrafter"/>
</dbReference>
<name>A0A6L8LPA8_9RHOB</name>
<feature type="domain" description="SGNH" evidence="3">
    <location>
        <begin position="399"/>
        <end position="655"/>
    </location>
</feature>
<feature type="transmembrane region" description="Helical" evidence="1">
    <location>
        <begin position="311"/>
        <end position="333"/>
    </location>
</feature>
<keyword evidence="1" id="KW-0812">Transmembrane</keyword>
<keyword evidence="1" id="KW-1133">Transmembrane helix</keyword>
<dbReference type="PANTHER" id="PTHR23028:SF53">
    <property type="entry name" value="ACYL_TRANSF_3 DOMAIN-CONTAINING PROTEIN"/>
    <property type="match status" value="1"/>
</dbReference>
<dbReference type="RefSeq" id="WP_160973163.1">
    <property type="nucleotide sequence ID" value="NZ_WWEN01000003.1"/>
</dbReference>
<feature type="transmembrane region" description="Helical" evidence="1">
    <location>
        <begin position="252"/>
        <end position="269"/>
    </location>
</feature>
<feature type="transmembrane region" description="Helical" evidence="1">
    <location>
        <begin position="76"/>
        <end position="95"/>
    </location>
</feature>
<feature type="transmembrane region" description="Helical" evidence="1">
    <location>
        <begin position="345"/>
        <end position="371"/>
    </location>
</feature>
<keyword evidence="4" id="KW-0808">Transferase</keyword>
<feature type="transmembrane region" description="Helical" evidence="1">
    <location>
        <begin position="169"/>
        <end position="190"/>
    </location>
</feature>
<feature type="transmembrane region" description="Helical" evidence="1">
    <location>
        <begin position="12"/>
        <end position="28"/>
    </location>
</feature>
<feature type="transmembrane region" description="Helical" evidence="1">
    <location>
        <begin position="196"/>
        <end position="216"/>
    </location>
</feature>
<protein>
    <submittedName>
        <fullName evidence="4">Acyltransferase family protein</fullName>
    </submittedName>
</protein>
<keyword evidence="5" id="KW-1185">Reference proteome</keyword>
<feature type="transmembrane region" description="Helical" evidence="1">
    <location>
        <begin position="34"/>
        <end position="55"/>
    </location>
</feature>
<dbReference type="InterPro" id="IPR050879">
    <property type="entry name" value="Acyltransferase_3"/>
</dbReference>
<organism evidence="4 5">
    <name type="scientific">Thalassovita mangrovi</name>
    <dbReference type="NCBI Taxonomy" id="2692236"/>
    <lineage>
        <taxon>Bacteria</taxon>
        <taxon>Pseudomonadati</taxon>
        <taxon>Pseudomonadota</taxon>
        <taxon>Alphaproteobacteria</taxon>
        <taxon>Rhodobacterales</taxon>
        <taxon>Roseobacteraceae</taxon>
        <taxon>Thalassovita</taxon>
    </lineage>
</organism>
<dbReference type="Proteomes" id="UP000479043">
    <property type="component" value="Unassembled WGS sequence"/>
</dbReference>
<evidence type="ECO:0000313" key="5">
    <source>
        <dbReference type="Proteomes" id="UP000479043"/>
    </source>
</evidence>
<dbReference type="AlphaFoldDB" id="A0A6L8LPA8"/>
<dbReference type="InterPro" id="IPR043968">
    <property type="entry name" value="SGNH"/>
</dbReference>